<dbReference type="InterPro" id="IPR029058">
    <property type="entry name" value="AB_hydrolase_fold"/>
</dbReference>
<organism evidence="5 6">
    <name type="scientific">Saccharopolyspora montiporae</name>
    <dbReference type="NCBI Taxonomy" id="2781240"/>
    <lineage>
        <taxon>Bacteria</taxon>
        <taxon>Bacillati</taxon>
        <taxon>Actinomycetota</taxon>
        <taxon>Actinomycetes</taxon>
        <taxon>Pseudonocardiales</taxon>
        <taxon>Pseudonocardiaceae</taxon>
        <taxon>Saccharopolyspora</taxon>
    </lineage>
</organism>
<dbReference type="SUPFAM" id="SSF53474">
    <property type="entry name" value="alpha/beta-Hydrolases"/>
    <property type="match status" value="1"/>
</dbReference>
<evidence type="ECO:0000256" key="4">
    <source>
        <dbReference type="SAM" id="SignalP"/>
    </source>
</evidence>
<evidence type="ECO:0000313" key="5">
    <source>
        <dbReference type="EMBL" id="MBE9373759.1"/>
    </source>
</evidence>
<gene>
    <name evidence="5" type="ORF">IQ251_04770</name>
</gene>
<evidence type="ECO:0000256" key="3">
    <source>
        <dbReference type="ARBA" id="ARBA00023098"/>
    </source>
</evidence>
<dbReference type="Pfam" id="PF03403">
    <property type="entry name" value="PAF-AH_p_II"/>
    <property type="match status" value="2"/>
</dbReference>
<dbReference type="Proteomes" id="UP000598360">
    <property type="component" value="Unassembled WGS sequence"/>
</dbReference>
<feature type="signal peptide" evidence="4">
    <location>
        <begin position="1"/>
        <end position="26"/>
    </location>
</feature>
<dbReference type="PANTHER" id="PTHR10272">
    <property type="entry name" value="PLATELET-ACTIVATING FACTOR ACETYLHYDROLASE"/>
    <property type="match status" value="1"/>
</dbReference>
<keyword evidence="2" id="KW-0442">Lipid degradation</keyword>
<keyword evidence="3" id="KW-0443">Lipid metabolism</keyword>
<dbReference type="RefSeq" id="WP_193927193.1">
    <property type="nucleotide sequence ID" value="NZ_JADEYC010000007.1"/>
</dbReference>
<dbReference type="GO" id="GO:0016042">
    <property type="term" value="P:lipid catabolic process"/>
    <property type="evidence" value="ECO:0007669"/>
    <property type="project" value="UniProtKB-KW"/>
</dbReference>
<dbReference type="Gene3D" id="3.40.50.1820">
    <property type="entry name" value="alpha/beta hydrolase"/>
    <property type="match status" value="1"/>
</dbReference>
<dbReference type="EMBL" id="JADEYC010000007">
    <property type="protein sequence ID" value="MBE9373759.1"/>
    <property type="molecule type" value="Genomic_DNA"/>
</dbReference>
<protein>
    <submittedName>
        <fullName evidence="5">Alpha/beta hydrolase</fullName>
    </submittedName>
</protein>
<evidence type="ECO:0000313" key="6">
    <source>
        <dbReference type="Proteomes" id="UP000598360"/>
    </source>
</evidence>
<evidence type="ECO:0000256" key="1">
    <source>
        <dbReference type="ARBA" id="ARBA00022801"/>
    </source>
</evidence>
<dbReference type="PANTHER" id="PTHR10272:SF0">
    <property type="entry name" value="PLATELET-ACTIVATING FACTOR ACETYLHYDROLASE"/>
    <property type="match status" value="1"/>
</dbReference>
<sequence length="375" mass="40288">MSLRRTGIALAAALLALTAPLGSATAAQPTDLALPPPTGSHPVGTDVLHVRDASRPDPWVPDQPRELMVTTWYPAAGPGTKPARYLSAEESRRFVQLQADYGGTPFEPADVLSTVGTHARDHAPALRTPNGHPLVVLSPGHSYPRALLTGMAEDLASRGYVVAAIGHNHESAGTEFPDGRVTPCVACHTDDMGAVARGRAVDARFVLDELTGHPRFSTLIDERRIAMVGHSIGGASAAEAMATDPRIDAGVNLDGTFPAPLPDEGLHRPFLMLGAEHHNPGSELESSWDETWQRLHGWKRWITMRGSGHGSATDVNMLANQNGIQYPGEPLPGARSAELANRYVAAFLDRHLRDRPQPILDGPNAADPEMLFWHR</sequence>
<name>A0A929B5X8_9PSEU</name>
<keyword evidence="6" id="KW-1185">Reference proteome</keyword>
<comment type="caution">
    <text evidence="5">The sequence shown here is derived from an EMBL/GenBank/DDBJ whole genome shotgun (WGS) entry which is preliminary data.</text>
</comment>
<keyword evidence="1 5" id="KW-0378">Hydrolase</keyword>
<proteinExistence type="predicted"/>
<feature type="chain" id="PRO_5037519242" evidence="4">
    <location>
        <begin position="27"/>
        <end position="375"/>
    </location>
</feature>
<accession>A0A929B5X8</accession>
<evidence type="ECO:0000256" key="2">
    <source>
        <dbReference type="ARBA" id="ARBA00022963"/>
    </source>
</evidence>
<reference evidence="5" key="1">
    <citation type="submission" date="2020-10" db="EMBL/GenBank/DDBJ databases">
        <title>Diversity and distribution of actinomycetes associated with coral in the coast of Hainan.</title>
        <authorList>
            <person name="Li F."/>
        </authorList>
    </citation>
    <scope>NUCLEOTIDE SEQUENCE</scope>
    <source>
        <strain evidence="5">HNM0983</strain>
    </source>
</reference>
<dbReference type="AlphaFoldDB" id="A0A929B5X8"/>
<keyword evidence="4" id="KW-0732">Signal</keyword>
<dbReference type="GO" id="GO:0003847">
    <property type="term" value="F:1-alkyl-2-acetylglycerophosphocholine esterase activity"/>
    <property type="evidence" value="ECO:0007669"/>
    <property type="project" value="TreeGrafter"/>
</dbReference>